<reference evidence="2 3" key="2">
    <citation type="journal article" date="2018" name="Plant J.">
        <title>The Physcomitrella patens chromosome-scale assembly reveals moss genome structure and evolution.</title>
        <authorList>
            <person name="Lang D."/>
            <person name="Ullrich K.K."/>
            <person name="Murat F."/>
            <person name="Fuchs J."/>
            <person name="Jenkins J."/>
            <person name="Haas F.B."/>
            <person name="Piednoel M."/>
            <person name="Gundlach H."/>
            <person name="Van Bel M."/>
            <person name="Meyberg R."/>
            <person name="Vives C."/>
            <person name="Morata J."/>
            <person name="Symeonidi A."/>
            <person name="Hiss M."/>
            <person name="Muchero W."/>
            <person name="Kamisugi Y."/>
            <person name="Saleh O."/>
            <person name="Blanc G."/>
            <person name="Decker E.L."/>
            <person name="van Gessel N."/>
            <person name="Grimwood J."/>
            <person name="Hayes R.D."/>
            <person name="Graham S.W."/>
            <person name="Gunter L.E."/>
            <person name="McDaniel S.F."/>
            <person name="Hoernstein S.N.W."/>
            <person name="Larsson A."/>
            <person name="Li F.W."/>
            <person name="Perroud P.F."/>
            <person name="Phillips J."/>
            <person name="Ranjan P."/>
            <person name="Rokshar D.S."/>
            <person name="Rothfels C.J."/>
            <person name="Schneider L."/>
            <person name="Shu S."/>
            <person name="Stevenson D.W."/>
            <person name="Thummler F."/>
            <person name="Tillich M."/>
            <person name="Villarreal Aguilar J.C."/>
            <person name="Widiez T."/>
            <person name="Wong G.K."/>
            <person name="Wymore A."/>
            <person name="Zhang Y."/>
            <person name="Zimmer A.D."/>
            <person name="Quatrano R.S."/>
            <person name="Mayer K.F.X."/>
            <person name="Goodstein D."/>
            <person name="Casacuberta J.M."/>
            <person name="Vandepoele K."/>
            <person name="Reski R."/>
            <person name="Cuming A.C."/>
            <person name="Tuskan G.A."/>
            <person name="Maumus F."/>
            <person name="Salse J."/>
            <person name="Schmutz J."/>
            <person name="Rensing S.A."/>
        </authorList>
    </citation>
    <scope>NUCLEOTIDE SEQUENCE [LARGE SCALE GENOMIC DNA]</scope>
    <source>
        <strain evidence="2 3">cv. Gransden 2004</strain>
    </source>
</reference>
<evidence type="ECO:0000313" key="2">
    <source>
        <dbReference type="EnsemblPlants" id="Pp3c7_7340V3.4"/>
    </source>
</evidence>
<name>A0A7I4E987_PHYPA</name>
<dbReference type="EMBL" id="ABEU02000007">
    <property type="status" value="NOT_ANNOTATED_CDS"/>
    <property type="molecule type" value="Genomic_DNA"/>
</dbReference>
<dbReference type="Gramene" id="Pp3c7_7340V3.4">
    <property type="protein sequence ID" value="Pp3c7_7340V3.4"/>
    <property type="gene ID" value="Pp3c7_7340"/>
</dbReference>
<dbReference type="RefSeq" id="XP_024380424.1">
    <property type="nucleotide sequence ID" value="XM_024524656.2"/>
</dbReference>
<dbReference type="EnsemblPlants" id="Pp3c7_7340V3.4">
    <property type="protein sequence ID" value="Pp3c7_7340V3.4"/>
    <property type="gene ID" value="Pp3c7_7340"/>
</dbReference>
<dbReference type="AlphaFoldDB" id="A0A7I4E987"/>
<feature type="compositionally biased region" description="Low complexity" evidence="1">
    <location>
        <begin position="322"/>
        <end position="368"/>
    </location>
</feature>
<accession>A0A7I4E987</accession>
<evidence type="ECO:0000256" key="1">
    <source>
        <dbReference type="SAM" id="MobiDB-lite"/>
    </source>
</evidence>
<sequence>MPAWLFLTVAGGILTGLLLATIIGFHLVESNAGPFRVQNKRQHESFTGAFESRQLFCPCGNVRNRKGPSTRSTEKPEVVKSEGVLQALADAAYQKLTLGALLLRCFGSQTFQRPDFVKCLQGSWLNAGKLFKRIRKVDTPILKAGECQHPAVSTGCPVSISAGPSVSASVNASGAGSTTTITTTITTTTPSSSSAPTSCGASSTGGENGTSEQPPQRRLVLEILMSTSGGALPRATGVRLKLESNASSDSLANVAAVSTLGAEGPNLLERDDNLTVDLTSTTCGSIPSTETGSCISNGLPRSASSGLKTVCHVSKQGGATGNGSAASNNMNTSGSLASSSSFSANATKSKSNSNLTSSSKSKSKGGSASLQCSSLSSGLPTATACSVNSGGQSLGTCRAPESHQGPNNLSPDGLGALRISLLEAGAKGKSVKECTKGVTADIASALAALNVDSIVGKGVGMGTGIALGGMMTETGKTESSAGFCSNHSSDILLDEEGMREGGGSGKDGKKEKKKKKHRSKKHKGKRAAVSGTGDVSTDVKESEKLVTEHSGTHTVAASSEVELGCLCGTVKGGCHSSNCPYPFTYSGSMVQRKIKEQYDELVRSNAAKTLTLAQVGRFTTCLVETKSALQQKSDTIQRRFTIAKSLLSKADKSSFDRLCGQIYGLENEQKKLEEDTVVYNRLQEQLKLSPAYLKMLEYGRAHFELQPNTGQLIEKFNADDEELSFEELLAQEKKDSFWQKHSPARSSVQVS</sequence>
<dbReference type="PANTHER" id="PTHR35991:SF1">
    <property type="entry name" value="CA-RESPONSIVE PROTEIN"/>
    <property type="match status" value="1"/>
</dbReference>
<evidence type="ECO:0000313" key="3">
    <source>
        <dbReference type="Proteomes" id="UP000006727"/>
    </source>
</evidence>
<organism evidence="2 3">
    <name type="scientific">Physcomitrium patens</name>
    <name type="common">Spreading-leaved earth moss</name>
    <name type="synonym">Physcomitrella patens</name>
    <dbReference type="NCBI Taxonomy" id="3218"/>
    <lineage>
        <taxon>Eukaryota</taxon>
        <taxon>Viridiplantae</taxon>
        <taxon>Streptophyta</taxon>
        <taxon>Embryophyta</taxon>
        <taxon>Bryophyta</taxon>
        <taxon>Bryophytina</taxon>
        <taxon>Bryopsida</taxon>
        <taxon>Funariidae</taxon>
        <taxon>Funariales</taxon>
        <taxon>Funariaceae</taxon>
        <taxon>Physcomitrium</taxon>
    </lineage>
</organism>
<feature type="compositionally biased region" description="Basic residues" evidence="1">
    <location>
        <begin position="511"/>
        <end position="526"/>
    </location>
</feature>
<reference evidence="2 3" key="1">
    <citation type="journal article" date="2008" name="Science">
        <title>The Physcomitrella genome reveals evolutionary insights into the conquest of land by plants.</title>
        <authorList>
            <person name="Rensing S."/>
            <person name="Lang D."/>
            <person name="Zimmer A."/>
            <person name="Terry A."/>
            <person name="Salamov A."/>
            <person name="Shapiro H."/>
            <person name="Nishiyama T."/>
            <person name="Perroud P.-F."/>
            <person name="Lindquist E."/>
            <person name="Kamisugi Y."/>
            <person name="Tanahashi T."/>
            <person name="Sakakibara K."/>
            <person name="Fujita T."/>
            <person name="Oishi K."/>
            <person name="Shin-I T."/>
            <person name="Kuroki Y."/>
            <person name="Toyoda A."/>
            <person name="Suzuki Y."/>
            <person name="Hashimoto A."/>
            <person name="Yamaguchi K."/>
            <person name="Sugano A."/>
            <person name="Kohara Y."/>
            <person name="Fujiyama A."/>
            <person name="Anterola A."/>
            <person name="Aoki S."/>
            <person name="Ashton N."/>
            <person name="Barbazuk W.B."/>
            <person name="Barker E."/>
            <person name="Bennetzen J."/>
            <person name="Bezanilla M."/>
            <person name="Blankenship R."/>
            <person name="Cho S.H."/>
            <person name="Dutcher S."/>
            <person name="Estelle M."/>
            <person name="Fawcett J.A."/>
            <person name="Gundlach H."/>
            <person name="Hanada K."/>
            <person name="Heyl A."/>
            <person name="Hicks K.A."/>
            <person name="Hugh J."/>
            <person name="Lohr M."/>
            <person name="Mayer K."/>
            <person name="Melkozernov A."/>
            <person name="Murata T."/>
            <person name="Nelson D."/>
            <person name="Pils B."/>
            <person name="Prigge M."/>
            <person name="Reiss B."/>
            <person name="Renner T."/>
            <person name="Rombauts S."/>
            <person name="Rushton P."/>
            <person name="Sanderfoot A."/>
            <person name="Schween G."/>
            <person name="Shiu S.-H."/>
            <person name="Stueber K."/>
            <person name="Theodoulou F.L."/>
            <person name="Tu H."/>
            <person name="Van de Peer Y."/>
            <person name="Verrier P.J."/>
            <person name="Waters E."/>
            <person name="Wood A."/>
            <person name="Yang L."/>
            <person name="Cove D."/>
            <person name="Cuming A."/>
            <person name="Hasebe M."/>
            <person name="Lucas S."/>
            <person name="Mishler D.B."/>
            <person name="Reski R."/>
            <person name="Grigoriev I."/>
            <person name="Quatrano R.S."/>
            <person name="Boore J.L."/>
        </authorList>
    </citation>
    <scope>NUCLEOTIDE SEQUENCE [LARGE SCALE GENOMIC DNA]</scope>
    <source>
        <strain evidence="2 3">cv. Gransden 2004</strain>
    </source>
</reference>
<gene>
    <name evidence="2" type="primary">LOC112284653</name>
</gene>
<protein>
    <submittedName>
        <fullName evidence="2">Uncharacterized protein</fullName>
    </submittedName>
</protein>
<proteinExistence type="predicted"/>
<dbReference type="Proteomes" id="UP000006727">
    <property type="component" value="Chromosome 7"/>
</dbReference>
<feature type="compositionally biased region" description="Low complexity" evidence="1">
    <location>
        <begin position="182"/>
        <end position="205"/>
    </location>
</feature>
<dbReference type="PANTHER" id="PTHR35991">
    <property type="entry name" value="CA-RESPONSIVE PROTEIN"/>
    <property type="match status" value="1"/>
</dbReference>
<feature type="region of interest" description="Disordered" evidence="1">
    <location>
        <begin position="494"/>
        <end position="540"/>
    </location>
</feature>
<keyword evidence="3" id="KW-1185">Reference proteome</keyword>
<feature type="region of interest" description="Disordered" evidence="1">
    <location>
        <begin position="318"/>
        <end position="368"/>
    </location>
</feature>
<reference evidence="2" key="3">
    <citation type="submission" date="2020-12" db="UniProtKB">
        <authorList>
            <consortium name="EnsemblPlants"/>
        </authorList>
    </citation>
    <scope>IDENTIFICATION</scope>
</reference>
<feature type="region of interest" description="Disordered" evidence="1">
    <location>
        <begin position="182"/>
        <end position="215"/>
    </location>
</feature>
<dbReference type="GeneID" id="112284653"/>